<dbReference type="PANTHER" id="PTHR38467:SF1">
    <property type="entry name" value="CONJUGATIVE TRANSFER: ASSEMBLY"/>
    <property type="match status" value="1"/>
</dbReference>
<dbReference type="InterPro" id="IPR018253">
    <property type="entry name" value="DnaJ_domain_CS"/>
</dbReference>
<dbReference type="Pfam" id="PF00226">
    <property type="entry name" value="DnaJ"/>
    <property type="match status" value="1"/>
</dbReference>
<accession>A0A383U2T7</accession>
<reference evidence="2 3" key="1">
    <citation type="submission" date="2018-09" db="EMBL/GenBank/DDBJ databases">
        <authorList>
            <consortium name="Pathogen Informatics"/>
        </authorList>
    </citation>
    <scope>NUCLEOTIDE SEQUENCE [LARGE SCALE GENOMIC DNA]</scope>
    <source>
        <strain evidence="2 3">OH-22767</strain>
    </source>
</reference>
<proteinExistence type="predicted"/>
<organism evidence="2 3">
    <name type="scientific">Candidatus Ornithobacterium hominis</name>
    <dbReference type="NCBI Taxonomy" id="2497989"/>
    <lineage>
        <taxon>Bacteria</taxon>
        <taxon>Pseudomonadati</taxon>
        <taxon>Bacteroidota</taxon>
        <taxon>Flavobacteriia</taxon>
        <taxon>Flavobacteriales</taxon>
        <taxon>Weeksellaceae</taxon>
        <taxon>Ornithobacterium</taxon>
    </lineage>
</organism>
<dbReference type="Pfam" id="PF19044">
    <property type="entry name" value="P-loop_TraG"/>
    <property type="match status" value="2"/>
</dbReference>
<dbReference type="Proteomes" id="UP000262142">
    <property type="component" value="Unassembled WGS sequence"/>
</dbReference>
<dbReference type="InterPro" id="IPR022509">
    <property type="entry name" value="Conjugation_ATPase_TraG"/>
</dbReference>
<dbReference type="InterPro" id="IPR027417">
    <property type="entry name" value="P-loop_NTPase"/>
</dbReference>
<dbReference type="PROSITE" id="PS50076">
    <property type="entry name" value="DNAJ_2"/>
    <property type="match status" value="1"/>
</dbReference>
<dbReference type="PANTHER" id="PTHR38467">
    <property type="match status" value="1"/>
</dbReference>
<evidence type="ECO:0000259" key="1">
    <source>
        <dbReference type="PROSITE" id="PS50076"/>
    </source>
</evidence>
<dbReference type="PRINTS" id="PR00625">
    <property type="entry name" value="JDOMAIN"/>
</dbReference>
<dbReference type="Gene3D" id="3.40.50.300">
    <property type="entry name" value="P-loop containing nucleotide triphosphate hydrolases"/>
    <property type="match status" value="2"/>
</dbReference>
<dbReference type="SUPFAM" id="SSF52540">
    <property type="entry name" value="P-loop containing nucleoside triphosphate hydrolases"/>
    <property type="match status" value="1"/>
</dbReference>
<evidence type="ECO:0000313" key="2">
    <source>
        <dbReference type="EMBL" id="SZD74204.1"/>
    </source>
</evidence>
<keyword evidence="3" id="KW-1185">Reference proteome</keyword>
<sequence length="1032" mass="120536">MFELFGGDKRKNKNAFQLPFIGYHHGEKIGVDYDVLLGQFGNPVIGLSIKNPVEQYSADPDNYINYHTLLNQMVAIIGEKHIIQKVDIFSKQKYTAEKQSTFLQQKYSEHFDGRYFKVIDTVLLFTDQIEDKLKKNNKYKYNEKSYKELREKVQKVYLLLQNFNANPQYLKEKDWEYYIAGGLAMEFKEIPQLNNIKQGDNHLKIGDKFVKTISFVDVENIELPREIDTFSYVGGSGAAAYTAIDNFSFINELENYDTIVFNQVISIPHQTSRQRFLTKKKKKHEGFASQSGANAIIAEEIQMLMDNIAIDGQLIVDAHFSLTISCTGIEDFEKTQSMIESKLFTKGITVSKNAFNQFELYRAGIVGNAVELREYDLFTTTSEAALCFFFKESYPLSEESPFYLRFTDRQGVPLKVDPSDLPMKTGRINNRNKFVLGPSGSGKSFLMNNIVEQYLTYNYDVVIVDTGDSYSGTAAYKNAKYIKYTEEKPITMNPFLMSKEEFNIEKMEFLTNLIFMIWKGADSTMSNEQKSIIDNTLLAYYHQFYHQGTVWFEEKESEELLLHLNKYNVYEEDILQDLKDNNFKSKTYYDLLGVKVDDTTDEIRKKGRKMIAEYHPDKNVDNEDYDPEQFYKIYEAYDTLTDEKRRVVYNETNLILARAKDIISTEKDFGEKEEFHEAFRNAIVKRIKKYDKELKFQELGFNSFYDFCGKFLPIYLNNRNHKIKEEEFNLRTFLFVLKDFYKGGRYEKTLNENADSTLFDEPFIVFEIDNVKDNPKLFPIVTLIIMDTFIQKMRLRKDRRKALIIEEAWKAIASKLMGGYILYLYKTVRKFWGEAIVVTQELDDIIGNAVVKDSIINNSDTFILLDQTKFKDNFDRIASLLSLNQVEQNKIFTINNLPNKNNRSPFKEFYIKRGDKGEVYGNEVSLHQYLTYTTEKPEKSAIEIYLQEYKGFDKTLDKFVEDVSMFKGDLKGMVALINLSQNIVNGNVKEYFSYMKKLHGQNALKEIEETMKKNKISFEEIINQHKKYEKAS</sequence>
<name>A0A383U2T7_9FLAO</name>
<dbReference type="InterPro" id="IPR036869">
    <property type="entry name" value="J_dom_sf"/>
</dbReference>
<dbReference type="SUPFAM" id="SSF46565">
    <property type="entry name" value="Chaperone J-domain"/>
    <property type="match status" value="1"/>
</dbReference>
<dbReference type="InterPro" id="IPR001623">
    <property type="entry name" value="DnaJ_domain"/>
</dbReference>
<dbReference type="NCBIfam" id="TIGR03783">
    <property type="entry name" value="Bac_Flav_CT_G"/>
    <property type="match status" value="1"/>
</dbReference>
<dbReference type="RefSeq" id="WP_119059811.1">
    <property type="nucleotide sequence ID" value="NZ_UNSC01000008.1"/>
</dbReference>
<dbReference type="Gene3D" id="1.10.287.110">
    <property type="entry name" value="DnaJ domain"/>
    <property type="match status" value="1"/>
</dbReference>
<dbReference type="CDD" id="cd06257">
    <property type="entry name" value="DnaJ"/>
    <property type="match status" value="1"/>
</dbReference>
<dbReference type="InterPro" id="IPR053155">
    <property type="entry name" value="F-pilin_assembly_TraC"/>
</dbReference>
<dbReference type="AlphaFoldDB" id="A0A383U2T7"/>
<dbReference type="OrthoDB" id="596266at2"/>
<dbReference type="EMBL" id="UNSC01000008">
    <property type="protein sequence ID" value="SZD74204.1"/>
    <property type="molecule type" value="Genomic_DNA"/>
</dbReference>
<dbReference type="InterPro" id="IPR043964">
    <property type="entry name" value="P-loop_TraG"/>
</dbReference>
<gene>
    <name evidence="2" type="primary">dnaJ_3</name>
    <name evidence="2" type="ORF">SAMEA104719789_01663</name>
</gene>
<protein>
    <submittedName>
        <fullName evidence="2">Chaperone protein DnaJ</fullName>
    </submittedName>
</protein>
<feature type="domain" description="J" evidence="1">
    <location>
        <begin position="587"/>
        <end position="653"/>
    </location>
</feature>
<evidence type="ECO:0000313" key="3">
    <source>
        <dbReference type="Proteomes" id="UP000262142"/>
    </source>
</evidence>
<dbReference type="PROSITE" id="PS00636">
    <property type="entry name" value="DNAJ_1"/>
    <property type="match status" value="1"/>
</dbReference>
<dbReference type="SMART" id="SM00271">
    <property type="entry name" value="DnaJ"/>
    <property type="match status" value="1"/>
</dbReference>